<feature type="transmembrane region" description="Helical" evidence="1">
    <location>
        <begin position="51"/>
        <end position="70"/>
    </location>
</feature>
<proteinExistence type="predicted"/>
<evidence type="ECO:0000256" key="1">
    <source>
        <dbReference type="SAM" id="Phobius"/>
    </source>
</evidence>
<gene>
    <name evidence="2" type="ordered locus">Ftrac_1242</name>
</gene>
<accession>E4TKR7</accession>
<protein>
    <submittedName>
        <fullName evidence="2">Uncharacterized protein</fullName>
    </submittedName>
</protein>
<evidence type="ECO:0000313" key="3">
    <source>
        <dbReference type="Proteomes" id="UP000008720"/>
    </source>
</evidence>
<reference evidence="2 3" key="1">
    <citation type="journal article" date="2011" name="Stand. Genomic Sci.">
        <title>Complete genome sequence of Marivirga tractuosa type strain (H-43).</title>
        <authorList>
            <person name="Pagani I."/>
            <person name="Chertkov O."/>
            <person name="Lapidus A."/>
            <person name="Lucas S."/>
            <person name="Del Rio T.G."/>
            <person name="Tice H."/>
            <person name="Copeland A."/>
            <person name="Cheng J.F."/>
            <person name="Nolan M."/>
            <person name="Saunders E."/>
            <person name="Pitluck S."/>
            <person name="Held B."/>
            <person name="Goodwin L."/>
            <person name="Liolios K."/>
            <person name="Ovchinikova G."/>
            <person name="Ivanova N."/>
            <person name="Mavromatis K."/>
            <person name="Pati A."/>
            <person name="Chen A."/>
            <person name="Palaniappan K."/>
            <person name="Land M."/>
            <person name="Hauser L."/>
            <person name="Jeffries C.D."/>
            <person name="Detter J.C."/>
            <person name="Han C."/>
            <person name="Tapia R."/>
            <person name="Ngatchou-Djao O.D."/>
            <person name="Rohde M."/>
            <person name="Goker M."/>
            <person name="Spring S."/>
            <person name="Sikorski J."/>
            <person name="Woyke T."/>
            <person name="Bristow J."/>
            <person name="Eisen J.A."/>
            <person name="Markowitz V."/>
            <person name="Hugenholtz P."/>
            <person name="Klenk H.P."/>
            <person name="Kyrpides N.C."/>
        </authorList>
    </citation>
    <scope>NUCLEOTIDE SEQUENCE [LARGE SCALE GENOMIC DNA]</scope>
    <source>
        <strain evidence="3">ATCC 23168 / DSM 4126 / NBRC 15989 / NCIMB 1408 / VKM B-1430 / H-43</strain>
    </source>
</reference>
<keyword evidence="1" id="KW-0812">Transmembrane</keyword>
<dbReference type="AlphaFoldDB" id="E4TKR7"/>
<keyword evidence="3" id="KW-1185">Reference proteome</keyword>
<evidence type="ECO:0000313" key="2">
    <source>
        <dbReference type="EMBL" id="ADR21233.1"/>
    </source>
</evidence>
<dbReference type="EMBL" id="CP002349">
    <property type="protein sequence ID" value="ADR21233.1"/>
    <property type="molecule type" value="Genomic_DNA"/>
</dbReference>
<organism evidence="2 3">
    <name type="scientific">Marivirga tractuosa (strain ATCC 23168 / DSM 4126 / NBRC 15989 / NCIMB 1408 / VKM B-1430 / H-43)</name>
    <name type="common">Microscilla tractuosa</name>
    <name type="synonym">Flexibacter tractuosus</name>
    <dbReference type="NCBI Taxonomy" id="643867"/>
    <lineage>
        <taxon>Bacteria</taxon>
        <taxon>Pseudomonadati</taxon>
        <taxon>Bacteroidota</taxon>
        <taxon>Cytophagia</taxon>
        <taxon>Cytophagales</taxon>
        <taxon>Marivirgaceae</taxon>
        <taxon>Marivirga</taxon>
    </lineage>
</organism>
<sequence length="100" mass="11086">MKAEDRINKALNSLSGMERAKAPEDGFSRIQEKIAAQKNAGMNSSRTTGTAIYKLAAMIAIILSFNIWAVSNYLSSDNMNSGNSTYSQITTDYNLYEDEY</sequence>
<dbReference type="eggNOG" id="ENOG502ZTJX">
    <property type="taxonomic scope" value="Bacteria"/>
</dbReference>
<dbReference type="STRING" id="643867.Ftrac_1242"/>
<dbReference type="HOGENOM" id="CLU_2302521_0_0_10"/>
<dbReference type="Proteomes" id="UP000008720">
    <property type="component" value="Chromosome"/>
</dbReference>
<name>E4TKR7_MARTH</name>
<dbReference type="KEGG" id="mtt:Ftrac_1242"/>
<keyword evidence="1" id="KW-0472">Membrane</keyword>
<keyword evidence="1" id="KW-1133">Transmembrane helix</keyword>